<reference evidence="2" key="1">
    <citation type="submission" date="2016-10" db="EMBL/GenBank/DDBJ databases">
        <title>Sequence of Gallionella enrichment culture.</title>
        <authorList>
            <person name="Poehlein A."/>
            <person name="Muehling M."/>
            <person name="Daniel R."/>
        </authorList>
    </citation>
    <scope>NUCLEOTIDE SEQUENCE</scope>
</reference>
<dbReference type="EMBL" id="MLJW01008538">
    <property type="protein sequence ID" value="OIQ63958.1"/>
    <property type="molecule type" value="Genomic_DNA"/>
</dbReference>
<dbReference type="AlphaFoldDB" id="A0A1J5NYS9"/>
<proteinExistence type="predicted"/>
<sequence length="217" mass="23652">MTAAPTALLAGATGLVGSECLRLLAAEPQFAEVRALFRRPLPAAERLPKVRECITDFARLAEHPDWFAVSHVFCALGTTIKVAGSQAAFRQVDFDYPLTIARLAKAQGAQHFYLVSALGADARSAVFYNRVKGELEEALTALGFASLTLARPSLLMGERREFRFGEELGKRLAWLVPGPWRPVAARQVAAGLVQAARRDARGVRVLSNRELRASRLA</sequence>
<dbReference type="InterPro" id="IPR000534">
    <property type="entry name" value="Semialdehyde_DH_NAD-bd"/>
</dbReference>
<protein>
    <recommendedName>
        <fullName evidence="1">Semialdehyde dehydrogenase NAD-binding domain-containing protein</fullName>
    </recommendedName>
</protein>
<dbReference type="SMART" id="SM00859">
    <property type="entry name" value="Semialdhyde_dh"/>
    <property type="match status" value="1"/>
</dbReference>
<comment type="caution">
    <text evidence="2">The sequence shown here is derived from an EMBL/GenBank/DDBJ whole genome shotgun (WGS) entry which is preliminary data.</text>
</comment>
<dbReference type="Gene3D" id="3.40.50.720">
    <property type="entry name" value="NAD(P)-binding Rossmann-like Domain"/>
    <property type="match status" value="1"/>
</dbReference>
<evidence type="ECO:0000313" key="2">
    <source>
        <dbReference type="EMBL" id="OIQ63958.1"/>
    </source>
</evidence>
<dbReference type="PANTHER" id="PTHR14097">
    <property type="entry name" value="OXIDOREDUCTASE HTATIP2"/>
    <property type="match status" value="1"/>
</dbReference>
<dbReference type="SUPFAM" id="SSF51735">
    <property type="entry name" value="NAD(P)-binding Rossmann-fold domains"/>
    <property type="match status" value="1"/>
</dbReference>
<organism evidence="2">
    <name type="scientific">mine drainage metagenome</name>
    <dbReference type="NCBI Taxonomy" id="410659"/>
    <lineage>
        <taxon>unclassified sequences</taxon>
        <taxon>metagenomes</taxon>
        <taxon>ecological metagenomes</taxon>
    </lineage>
</organism>
<name>A0A1J5NYS9_9ZZZZ</name>
<dbReference type="Pfam" id="PF13460">
    <property type="entry name" value="NAD_binding_10"/>
    <property type="match status" value="1"/>
</dbReference>
<dbReference type="CDD" id="cd05250">
    <property type="entry name" value="CC3_like_SDR_a"/>
    <property type="match status" value="1"/>
</dbReference>
<gene>
    <name evidence="2" type="ORF">GALL_544940</name>
</gene>
<dbReference type="InterPro" id="IPR016040">
    <property type="entry name" value="NAD(P)-bd_dom"/>
</dbReference>
<dbReference type="PANTHER" id="PTHR14097:SF7">
    <property type="entry name" value="OXIDOREDUCTASE HTATIP2"/>
    <property type="match status" value="1"/>
</dbReference>
<feature type="domain" description="Semialdehyde dehydrogenase NAD-binding" evidence="1">
    <location>
        <begin position="6"/>
        <end position="111"/>
    </location>
</feature>
<dbReference type="InterPro" id="IPR036291">
    <property type="entry name" value="NAD(P)-bd_dom_sf"/>
</dbReference>
<dbReference type="GO" id="GO:0016620">
    <property type="term" value="F:oxidoreductase activity, acting on the aldehyde or oxo group of donors, NAD or NADP as acceptor"/>
    <property type="evidence" value="ECO:0007669"/>
    <property type="project" value="InterPro"/>
</dbReference>
<accession>A0A1J5NYS9</accession>
<evidence type="ECO:0000259" key="1">
    <source>
        <dbReference type="SMART" id="SM00859"/>
    </source>
</evidence>
<dbReference type="GO" id="GO:0051287">
    <property type="term" value="F:NAD binding"/>
    <property type="evidence" value="ECO:0007669"/>
    <property type="project" value="InterPro"/>
</dbReference>